<keyword evidence="1" id="KW-1185">Reference proteome</keyword>
<accession>A0A1I7WUN0</accession>
<proteinExistence type="predicted"/>
<reference evidence="2" key="1">
    <citation type="submission" date="2016-11" db="UniProtKB">
        <authorList>
            <consortium name="WormBaseParasite"/>
        </authorList>
    </citation>
    <scope>IDENTIFICATION</scope>
</reference>
<name>A0A1I7WUN0_HETBA</name>
<evidence type="ECO:0000313" key="2">
    <source>
        <dbReference type="WBParaSite" id="Hba_08845"/>
    </source>
</evidence>
<dbReference type="InterPro" id="IPR012677">
    <property type="entry name" value="Nucleotide-bd_a/b_plait_sf"/>
</dbReference>
<organism evidence="1 2">
    <name type="scientific">Heterorhabditis bacteriophora</name>
    <name type="common">Entomopathogenic nematode worm</name>
    <dbReference type="NCBI Taxonomy" id="37862"/>
    <lineage>
        <taxon>Eukaryota</taxon>
        <taxon>Metazoa</taxon>
        <taxon>Ecdysozoa</taxon>
        <taxon>Nematoda</taxon>
        <taxon>Chromadorea</taxon>
        <taxon>Rhabditida</taxon>
        <taxon>Rhabditina</taxon>
        <taxon>Rhabditomorpha</taxon>
        <taxon>Strongyloidea</taxon>
        <taxon>Heterorhabditidae</taxon>
        <taxon>Heterorhabditis</taxon>
    </lineage>
</organism>
<dbReference type="AlphaFoldDB" id="A0A1I7WUN0"/>
<dbReference type="Gene3D" id="3.30.70.330">
    <property type="match status" value="1"/>
</dbReference>
<dbReference type="Proteomes" id="UP000095283">
    <property type="component" value="Unplaced"/>
</dbReference>
<evidence type="ECO:0000313" key="1">
    <source>
        <dbReference type="Proteomes" id="UP000095283"/>
    </source>
</evidence>
<dbReference type="WBParaSite" id="Hba_08845">
    <property type="protein sequence ID" value="Hba_08845"/>
    <property type="gene ID" value="Hba_08845"/>
</dbReference>
<protein>
    <submittedName>
        <fullName evidence="2">DUF569 domain-containing protein</fullName>
    </submittedName>
</protein>
<sequence length="127" mass="14868">MMFYLDAYKRADGTKVDGRRLVVDYERGRTQKSWLPRRLEGNRLELDVIGIEIATVVGDTVVVLVKEIGVIVIEIEGSYINSQYNLGIRLSCFRNPQDFHWILRLPEDYPEPCNGYFMNYLIYIYIP</sequence>